<keyword evidence="8" id="KW-1185">Reference proteome</keyword>
<evidence type="ECO:0000256" key="2">
    <source>
        <dbReference type="ARBA" id="ARBA00022475"/>
    </source>
</evidence>
<gene>
    <name evidence="7" type="ORF">AArcSl_2433</name>
</gene>
<accession>A0A343TLT3</accession>
<evidence type="ECO:0000256" key="4">
    <source>
        <dbReference type="ARBA" id="ARBA00022989"/>
    </source>
</evidence>
<feature type="transmembrane region" description="Helical" evidence="6">
    <location>
        <begin position="218"/>
        <end position="241"/>
    </location>
</feature>
<sequence>MPTGLKRDLGLGETFAIAVGAMIGSGIFILPGIAWVFADAAAVLAFVLAAVLVMPAALAVAEMSTAIPEDGGPYLYVERSMGPLLGTIAGAGTWLMLSLKSALALVGGVPYLVYASPTLGEFVIHLAVGLAIVFTVVNLVSAEGSGKLQFVIVVVLLAILGWLIFGSLPEIDPGRTVGAFDPTTAGILPATAIVFISYAGLTKIGAVAEEVKEPGRNLPLAIVGALVFVTIAYATIVYVTIGVLDVSAAIAAEGPASLSADGEGPIIALAAEAAIGDVAALAIVVAAIMALASTANAGLLAASRFPLAMARDGIAPPSLETVSEQFATPINAVALTGGVLLVMVTVFPIQRVAEFGSAFQILVFVLLNVALVGFREGAAGPGYDPAFETPMYPWMPIFGILGGVLVLSYMSPVAILGAVGIAALSGLWYVGYVRYYRGGLDRESAARAGVREGVSERAVARTRELFEATEQYDVLVGITEQTSNRAKRDMVGIASDLGRIRSTTVSVVEFVDVPHHVFPTHHSDVVSGERPDWLDDVGGTDRKWALNGSTNTGLEYRKVDTEDHKEAIVDYVKFTGTDLLFIERRAEEGFRWLFGDRETEWILKNTPSAVAVVEDRGFDSIEEISVVTTRGTYDPFKLLIADAIAEETGAEIDLLRALPADVAESRRERVEQYHSELLRICTVPGRSTVLETDDTIGDLARFIGDADLLVTTAGRTGSAARLFGQPESQLIEAVDCSAIGVQADEARHRGLVERIVMEHLF</sequence>
<feature type="transmembrane region" description="Helical" evidence="6">
    <location>
        <begin position="43"/>
        <end position="61"/>
    </location>
</feature>
<dbReference type="RefSeq" id="WP_119819666.1">
    <property type="nucleotide sequence ID" value="NZ_CP025066.1"/>
</dbReference>
<feature type="transmembrane region" description="Helical" evidence="6">
    <location>
        <begin position="148"/>
        <end position="165"/>
    </location>
</feature>
<reference evidence="8" key="1">
    <citation type="submission" date="2017-11" db="EMBL/GenBank/DDBJ databases">
        <title>Phenotypic and genomic properties of facultatively anaerobic sulfur-reducing natronoarchaea from hypersaline soda lakes.</title>
        <authorList>
            <person name="Sorokin D.Y."/>
            <person name="Kublanov I.V."/>
            <person name="Roman P."/>
            <person name="Sinninghe Damste J.S."/>
            <person name="Golyshin P.N."/>
            <person name="Rojo D."/>
            <person name="Ciordia S."/>
            <person name="Mena M.D.C."/>
            <person name="Ferrer M."/>
            <person name="Messina E."/>
            <person name="Smedile F."/>
            <person name="La Spada G."/>
            <person name="La Cono V."/>
            <person name="Yakimov M.M."/>
        </authorList>
    </citation>
    <scope>NUCLEOTIDE SEQUENCE [LARGE SCALE GENOMIC DNA]</scope>
    <source>
        <strain evidence="8">AArc-Sl</strain>
    </source>
</reference>
<dbReference type="Proteomes" id="UP000263012">
    <property type="component" value="Chromosome"/>
</dbReference>
<name>A0A343TLT3_9EURY</name>
<feature type="transmembrane region" description="Helical" evidence="6">
    <location>
        <begin position="413"/>
        <end position="432"/>
    </location>
</feature>
<dbReference type="GO" id="GO:0005886">
    <property type="term" value="C:plasma membrane"/>
    <property type="evidence" value="ECO:0007669"/>
    <property type="project" value="UniProtKB-SubCell"/>
</dbReference>
<keyword evidence="4 6" id="KW-1133">Transmembrane helix</keyword>
<feature type="transmembrane region" description="Helical" evidence="6">
    <location>
        <begin position="278"/>
        <end position="302"/>
    </location>
</feature>
<dbReference type="InterPro" id="IPR002293">
    <property type="entry name" value="AA/rel_permease1"/>
</dbReference>
<keyword evidence="5 6" id="KW-0472">Membrane</keyword>
<dbReference type="KEGG" id="hdf:AArcSl_2433"/>
<keyword evidence="2" id="KW-1003">Cell membrane</keyword>
<dbReference type="InterPro" id="IPR050367">
    <property type="entry name" value="APC_superfamily"/>
</dbReference>
<dbReference type="GeneID" id="37878791"/>
<proteinExistence type="predicted"/>
<dbReference type="Pfam" id="PF13520">
    <property type="entry name" value="AA_permease_2"/>
    <property type="match status" value="1"/>
</dbReference>
<comment type="subcellular location">
    <subcellularLocation>
        <location evidence="1">Cell membrane</location>
        <topology evidence="1">Multi-pass membrane protein</topology>
    </subcellularLocation>
</comment>
<dbReference type="GO" id="GO:0022857">
    <property type="term" value="F:transmembrane transporter activity"/>
    <property type="evidence" value="ECO:0007669"/>
    <property type="project" value="InterPro"/>
</dbReference>
<feature type="transmembrane region" description="Helical" evidence="6">
    <location>
        <begin position="355"/>
        <end position="374"/>
    </location>
</feature>
<dbReference type="EMBL" id="CP025066">
    <property type="protein sequence ID" value="AUX10055.1"/>
    <property type="molecule type" value="Genomic_DNA"/>
</dbReference>
<protein>
    <submittedName>
        <fullName evidence="7">Amino acid transporter</fullName>
    </submittedName>
</protein>
<evidence type="ECO:0000256" key="3">
    <source>
        <dbReference type="ARBA" id="ARBA00022692"/>
    </source>
</evidence>
<evidence type="ECO:0000256" key="1">
    <source>
        <dbReference type="ARBA" id="ARBA00004651"/>
    </source>
</evidence>
<keyword evidence="3 6" id="KW-0812">Transmembrane</keyword>
<dbReference type="Gene3D" id="1.20.1740.10">
    <property type="entry name" value="Amino acid/polyamine transporter I"/>
    <property type="match status" value="1"/>
</dbReference>
<organism evidence="7 8">
    <name type="scientific">Halalkaliarchaeum desulfuricum</name>
    <dbReference type="NCBI Taxonomy" id="2055893"/>
    <lineage>
        <taxon>Archaea</taxon>
        <taxon>Methanobacteriati</taxon>
        <taxon>Methanobacteriota</taxon>
        <taxon>Stenosarchaea group</taxon>
        <taxon>Halobacteria</taxon>
        <taxon>Halobacteriales</taxon>
        <taxon>Haloferacaceae</taxon>
        <taxon>Halalkaliarchaeum</taxon>
    </lineage>
</organism>
<feature type="transmembrane region" description="Helical" evidence="6">
    <location>
        <begin position="15"/>
        <end position="37"/>
    </location>
</feature>
<dbReference type="AlphaFoldDB" id="A0A343TLT3"/>
<evidence type="ECO:0000313" key="7">
    <source>
        <dbReference type="EMBL" id="AUX10055.1"/>
    </source>
</evidence>
<feature type="transmembrane region" description="Helical" evidence="6">
    <location>
        <begin position="185"/>
        <end position="206"/>
    </location>
</feature>
<evidence type="ECO:0000256" key="6">
    <source>
        <dbReference type="SAM" id="Phobius"/>
    </source>
</evidence>
<evidence type="ECO:0000256" key="5">
    <source>
        <dbReference type="ARBA" id="ARBA00023136"/>
    </source>
</evidence>
<dbReference type="PANTHER" id="PTHR42770">
    <property type="entry name" value="AMINO ACID TRANSPORTER-RELATED"/>
    <property type="match status" value="1"/>
</dbReference>
<feature type="transmembrane region" description="Helical" evidence="6">
    <location>
        <begin position="122"/>
        <end position="141"/>
    </location>
</feature>
<dbReference type="PANTHER" id="PTHR42770:SF11">
    <property type="entry name" value="INNER MEMBRANE TRANSPORT PROTEIN YBAT"/>
    <property type="match status" value="1"/>
</dbReference>
<evidence type="ECO:0000313" key="8">
    <source>
        <dbReference type="Proteomes" id="UP000263012"/>
    </source>
</evidence>
<feature type="transmembrane region" description="Helical" evidence="6">
    <location>
        <begin position="386"/>
        <end position="407"/>
    </location>
</feature>